<keyword evidence="3" id="KW-1185">Reference proteome</keyword>
<dbReference type="VEuPathDB" id="FungiDB:RO3G_04155"/>
<organism evidence="2 3">
    <name type="scientific">Rhizopus delemar (strain RA 99-880 / ATCC MYA-4621 / FGSC 9543 / NRRL 43880)</name>
    <name type="common">Mucormycosis agent</name>
    <name type="synonym">Rhizopus arrhizus var. delemar</name>
    <dbReference type="NCBI Taxonomy" id="246409"/>
    <lineage>
        <taxon>Eukaryota</taxon>
        <taxon>Fungi</taxon>
        <taxon>Fungi incertae sedis</taxon>
        <taxon>Mucoromycota</taxon>
        <taxon>Mucoromycotina</taxon>
        <taxon>Mucoromycetes</taxon>
        <taxon>Mucorales</taxon>
        <taxon>Mucorineae</taxon>
        <taxon>Rhizopodaceae</taxon>
        <taxon>Rhizopus</taxon>
    </lineage>
</organism>
<dbReference type="GeneID" id="93611126"/>
<feature type="coiled-coil region" evidence="1">
    <location>
        <begin position="23"/>
        <end position="64"/>
    </location>
</feature>
<name>I1BTC0_RHIO9</name>
<evidence type="ECO:0000313" key="3">
    <source>
        <dbReference type="Proteomes" id="UP000009138"/>
    </source>
</evidence>
<gene>
    <name evidence="2" type="ORF">RO3G_04155</name>
</gene>
<dbReference type="InParanoid" id="I1BTC0"/>
<evidence type="ECO:0000256" key="1">
    <source>
        <dbReference type="SAM" id="Coils"/>
    </source>
</evidence>
<dbReference type="OrthoDB" id="8194677at2759"/>
<protein>
    <submittedName>
        <fullName evidence="2">Uncharacterized protein</fullName>
    </submittedName>
</protein>
<accession>I1BTC0</accession>
<dbReference type="STRING" id="246409.I1BTC0"/>
<dbReference type="Proteomes" id="UP000009138">
    <property type="component" value="Unassembled WGS sequence"/>
</dbReference>
<proteinExistence type="predicted"/>
<keyword evidence="1" id="KW-0175">Coiled coil</keyword>
<sequence>MGNVGRTREASGNGNNNNTITLYEQQKDEIQAIKAKNTMLEKELQGLEKETKTLAVQHEEIKSQQIPLVEQLQHQQSIVLVKQLEAAIQKIDTIYPQLREMSRQLSIASKFIANIQGDKSESRKANMTSQALIDEIQKNEKILTAAVDAFNDSKTALRKNEAHIDKVKRKEQITKMRDSAHREEIKNKRAKSELSLREIRQLLTTKLENIRNLKEELKDMDHEGRLDRENWHAGLSKVFLYLEIVEDKVKPSQK</sequence>
<feature type="coiled-coil region" evidence="1">
    <location>
        <begin position="182"/>
        <end position="223"/>
    </location>
</feature>
<reference evidence="2 3" key="1">
    <citation type="journal article" date="2009" name="PLoS Genet.">
        <title>Genomic analysis of the basal lineage fungus Rhizopus oryzae reveals a whole-genome duplication.</title>
        <authorList>
            <person name="Ma L.-J."/>
            <person name="Ibrahim A.S."/>
            <person name="Skory C."/>
            <person name="Grabherr M.G."/>
            <person name="Burger G."/>
            <person name="Butler M."/>
            <person name="Elias M."/>
            <person name="Idnurm A."/>
            <person name="Lang B.F."/>
            <person name="Sone T."/>
            <person name="Abe A."/>
            <person name="Calvo S.E."/>
            <person name="Corrochano L.M."/>
            <person name="Engels R."/>
            <person name="Fu J."/>
            <person name="Hansberg W."/>
            <person name="Kim J.-M."/>
            <person name="Kodira C.D."/>
            <person name="Koehrsen M.J."/>
            <person name="Liu B."/>
            <person name="Miranda-Saavedra D."/>
            <person name="O'Leary S."/>
            <person name="Ortiz-Castellanos L."/>
            <person name="Poulter R."/>
            <person name="Rodriguez-Romero J."/>
            <person name="Ruiz-Herrera J."/>
            <person name="Shen Y.-Q."/>
            <person name="Zeng Q."/>
            <person name="Galagan J."/>
            <person name="Birren B.W."/>
            <person name="Cuomo C.A."/>
            <person name="Wickes B.L."/>
        </authorList>
    </citation>
    <scope>NUCLEOTIDE SEQUENCE [LARGE SCALE GENOMIC DNA]</scope>
    <source>
        <strain evidence="3">RA 99-880 / ATCC MYA-4621 / FGSC 9543 / NRRL 43880</strain>
    </source>
</reference>
<dbReference type="RefSeq" id="XP_067514846.1">
    <property type="nucleotide sequence ID" value="XM_067658745.1"/>
</dbReference>
<dbReference type="AlphaFoldDB" id="I1BTC0"/>
<dbReference type="EMBL" id="CH476733">
    <property type="protein sequence ID" value="EIE79450.1"/>
    <property type="molecule type" value="Genomic_DNA"/>
</dbReference>
<evidence type="ECO:0000313" key="2">
    <source>
        <dbReference type="EMBL" id="EIE79450.1"/>
    </source>
</evidence>